<name>A0A1U8F6P0_CAPAN</name>
<gene>
    <name evidence="3" type="ORF">T459_26306</name>
</gene>
<comment type="caution">
    <text evidence="3">The sequence shown here is derived from an EMBL/GenBank/DDBJ whole genome shotgun (WGS) entry which is preliminary data.</text>
</comment>
<proteinExistence type="predicted"/>
<dbReference type="CDD" id="cd15800">
    <property type="entry name" value="PMEI-like_2"/>
    <property type="match status" value="1"/>
</dbReference>
<dbReference type="GO" id="GO:0009827">
    <property type="term" value="P:plant-type cell wall modification"/>
    <property type="evidence" value="ECO:0000318"/>
    <property type="project" value="GO_Central"/>
</dbReference>
<dbReference type="SMR" id="A0A1U8F6P0"/>
<dbReference type="Gramene" id="PHT71202">
    <property type="protein sequence ID" value="PHT71202"/>
    <property type="gene ID" value="T459_26306"/>
</dbReference>
<evidence type="ECO:0000313" key="4">
    <source>
        <dbReference type="Proteomes" id="UP000222542"/>
    </source>
</evidence>
<dbReference type="KEGG" id="cann:107854506"/>
<dbReference type="SUPFAM" id="SSF101148">
    <property type="entry name" value="Plant invertase/pectin methylesterase inhibitor"/>
    <property type="match status" value="1"/>
</dbReference>
<dbReference type="STRING" id="4072.A0A1U8F6P0"/>
<sequence length="176" mass="19625">MALHSQILLIISLSFLFFQFNIAIDTSYISLSPNGAPSPLSSMPNGEVSLDNKESVHKYVDKLMESSVAKTEEFLDKVIEKRLKDPTVTAFAKDCLLVCKEVYELGVDAMKKTMEDMDKGYYYSANVDLSGLSTDLDTCMDCVKEIYGDDQEFINFNDWAGKVTHDALEKVAGFSS</sequence>
<dbReference type="Proteomes" id="UP000222542">
    <property type="component" value="Unassembled WGS sequence"/>
</dbReference>
<feature type="chain" id="PRO_5030035404" description="Pectinesterase inhibitor domain-containing protein" evidence="1">
    <location>
        <begin position="24"/>
        <end position="176"/>
    </location>
</feature>
<dbReference type="AlphaFoldDB" id="A0A1U8F6P0"/>
<evidence type="ECO:0000256" key="1">
    <source>
        <dbReference type="SAM" id="SignalP"/>
    </source>
</evidence>
<accession>A0A1U8F6P0</accession>
<dbReference type="OrthoDB" id="1915198at2759"/>
<reference evidence="3 4" key="2">
    <citation type="journal article" date="2017" name="Genome Biol.">
        <title>New reference genome sequences of hot pepper reveal the massive evolution of plant disease-resistance genes by retroduplication.</title>
        <authorList>
            <person name="Kim S."/>
            <person name="Park J."/>
            <person name="Yeom S.I."/>
            <person name="Kim Y.M."/>
            <person name="Seo E."/>
            <person name="Kim K.T."/>
            <person name="Kim M.S."/>
            <person name="Lee J.M."/>
            <person name="Cheong K."/>
            <person name="Shin H.S."/>
            <person name="Kim S.B."/>
            <person name="Han K."/>
            <person name="Lee J."/>
            <person name="Park M."/>
            <person name="Lee H.A."/>
            <person name="Lee H.Y."/>
            <person name="Lee Y."/>
            <person name="Oh S."/>
            <person name="Lee J.H."/>
            <person name="Choi E."/>
            <person name="Choi E."/>
            <person name="Lee S.E."/>
            <person name="Jeon J."/>
            <person name="Kim H."/>
            <person name="Choi G."/>
            <person name="Song H."/>
            <person name="Lee J."/>
            <person name="Lee S.C."/>
            <person name="Kwon J.K."/>
            <person name="Lee H.Y."/>
            <person name="Koo N."/>
            <person name="Hong Y."/>
            <person name="Kim R.W."/>
            <person name="Kang W.H."/>
            <person name="Huh J.H."/>
            <person name="Kang B.C."/>
            <person name="Yang T.J."/>
            <person name="Lee Y.H."/>
            <person name="Bennetzen J.L."/>
            <person name="Choi D."/>
        </authorList>
    </citation>
    <scope>NUCLEOTIDE SEQUENCE [LARGE SCALE GENOMIC DNA]</scope>
    <source>
        <strain evidence="4">cv. CM334</strain>
    </source>
</reference>
<reference evidence="3 4" key="1">
    <citation type="journal article" date="2014" name="Nat. Genet.">
        <title>Genome sequence of the hot pepper provides insights into the evolution of pungency in Capsicum species.</title>
        <authorList>
            <person name="Kim S."/>
            <person name="Park M."/>
            <person name="Yeom S.I."/>
            <person name="Kim Y.M."/>
            <person name="Lee J.M."/>
            <person name="Lee H.A."/>
            <person name="Seo E."/>
            <person name="Choi J."/>
            <person name="Cheong K."/>
            <person name="Kim K.T."/>
            <person name="Jung K."/>
            <person name="Lee G.W."/>
            <person name="Oh S.K."/>
            <person name="Bae C."/>
            <person name="Kim S.B."/>
            <person name="Lee H.Y."/>
            <person name="Kim S.Y."/>
            <person name="Kim M.S."/>
            <person name="Kang B.C."/>
            <person name="Jo Y.D."/>
            <person name="Yang H.B."/>
            <person name="Jeong H.J."/>
            <person name="Kang W.H."/>
            <person name="Kwon J.K."/>
            <person name="Shin C."/>
            <person name="Lim J.Y."/>
            <person name="Park J.H."/>
            <person name="Huh J.H."/>
            <person name="Kim J.S."/>
            <person name="Kim B.D."/>
            <person name="Cohen O."/>
            <person name="Paran I."/>
            <person name="Suh M.C."/>
            <person name="Lee S.B."/>
            <person name="Kim Y.K."/>
            <person name="Shin Y."/>
            <person name="Noh S.J."/>
            <person name="Park J."/>
            <person name="Seo Y.S."/>
            <person name="Kwon S.Y."/>
            <person name="Kim H.A."/>
            <person name="Park J.M."/>
            <person name="Kim H.J."/>
            <person name="Choi S.B."/>
            <person name="Bosland P.W."/>
            <person name="Reeves G."/>
            <person name="Jo S.H."/>
            <person name="Lee B.W."/>
            <person name="Cho H.T."/>
            <person name="Choi H.S."/>
            <person name="Lee M.S."/>
            <person name="Yu Y."/>
            <person name="Do Choi Y."/>
            <person name="Park B.S."/>
            <person name="van Deynze A."/>
            <person name="Ashrafi H."/>
            <person name="Hill T."/>
            <person name="Kim W.T."/>
            <person name="Pai H.S."/>
            <person name="Ahn H.K."/>
            <person name="Yeam I."/>
            <person name="Giovannoni J.J."/>
            <person name="Rose J.K."/>
            <person name="Sorensen I."/>
            <person name="Lee S.J."/>
            <person name="Kim R.W."/>
            <person name="Choi I.Y."/>
            <person name="Choi B.S."/>
            <person name="Lim J.S."/>
            <person name="Lee Y.H."/>
            <person name="Choi D."/>
        </authorList>
    </citation>
    <scope>NUCLEOTIDE SEQUENCE [LARGE SCALE GENOMIC DNA]</scope>
    <source>
        <strain evidence="4">cv. CM334</strain>
    </source>
</reference>
<dbReference type="Pfam" id="PF04043">
    <property type="entry name" value="PMEI"/>
    <property type="match status" value="1"/>
</dbReference>
<dbReference type="GO" id="GO:0009505">
    <property type="term" value="C:plant-type cell wall"/>
    <property type="evidence" value="ECO:0000318"/>
    <property type="project" value="GO_Central"/>
</dbReference>
<dbReference type="EMBL" id="AYRZ02000010">
    <property type="protein sequence ID" value="PHT71202.1"/>
    <property type="molecule type" value="Genomic_DNA"/>
</dbReference>
<keyword evidence="1" id="KW-0732">Signal</keyword>
<dbReference type="OMA" id="ECAVSIY"/>
<protein>
    <recommendedName>
        <fullName evidence="2">Pectinesterase inhibitor domain-containing protein</fullName>
    </recommendedName>
</protein>
<organism evidence="3 4">
    <name type="scientific">Capsicum annuum</name>
    <name type="common">Capsicum pepper</name>
    <dbReference type="NCBI Taxonomy" id="4072"/>
    <lineage>
        <taxon>Eukaryota</taxon>
        <taxon>Viridiplantae</taxon>
        <taxon>Streptophyta</taxon>
        <taxon>Embryophyta</taxon>
        <taxon>Tracheophyta</taxon>
        <taxon>Spermatophyta</taxon>
        <taxon>Magnoliopsida</taxon>
        <taxon>eudicotyledons</taxon>
        <taxon>Gunneridae</taxon>
        <taxon>Pentapetalae</taxon>
        <taxon>asterids</taxon>
        <taxon>lamiids</taxon>
        <taxon>Solanales</taxon>
        <taxon>Solanaceae</taxon>
        <taxon>Solanoideae</taxon>
        <taxon>Capsiceae</taxon>
        <taxon>Capsicum</taxon>
    </lineage>
</organism>
<dbReference type="GO" id="GO:0004857">
    <property type="term" value="F:enzyme inhibitor activity"/>
    <property type="evidence" value="ECO:0000318"/>
    <property type="project" value="GO_Central"/>
</dbReference>
<evidence type="ECO:0000313" key="3">
    <source>
        <dbReference type="EMBL" id="PHT71202.1"/>
    </source>
</evidence>
<feature type="signal peptide" evidence="1">
    <location>
        <begin position="1"/>
        <end position="23"/>
    </location>
</feature>
<dbReference type="InterPro" id="IPR006501">
    <property type="entry name" value="Pectinesterase_inhib_dom"/>
</dbReference>
<dbReference type="InterPro" id="IPR035513">
    <property type="entry name" value="Invertase/methylesterase_inhib"/>
</dbReference>
<feature type="domain" description="Pectinesterase inhibitor" evidence="2">
    <location>
        <begin position="53"/>
        <end position="165"/>
    </location>
</feature>
<evidence type="ECO:0000259" key="2">
    <source>
        <dbReference type="Pfam" id="PF04043"/>
    </source>
</evidence>
<dbReference type="Gene3D" id="1.20.140.40">
    <property type="entry name" value="Invertase/pectin methylesterase inhibitor family protein"/>
    <property type="match status" value="1"/>
</dbReference>
<keyword evidence="4" id="KW-1185">Reference proteome</keyword>